<protein>
    <submittedName>
        <fullName evidence="1">Urease accessory protein</fullName>
    </submittedName>
</protein>
<organism evidence="1 2">
    <name type="scientific">Marinobacter persicus</name>
    <dbReference type="NCBI Taxonomy" id="930118"/>
    <lineage>
        <taxon>Bacteria</taxon>
        <taxon>Pseudomonadati</taxon>
        <taxon>Pseudomonadota</taxon>
        <taxon>Gammaproteobacteria</taxon>
        <taxon>Pseudomonadales</taxon>
        <taxon>Marinobacteraceae</taxon>
        <taxon>Marinobacter</taxon>
    </lineage>
</organism>
<keyword evidence="2" id="KW-1185">Reference proteome</keyword>
<accession>A0A1I3VKR3</accession>
<sequence length="53" mass="6177">MTAYQPIAAHASGHRFDWERRWAAALDLRFEARNESGSGPVTRLVRRRPGWLR</sequence>
<evidence type="ECO:0000313" key="1">
    <source>
        <dbReference type="EMBL" id="SFJ96004.1"/>
    </source>
</evidence>
<name>A0A1I3VKR3_9GAMM</name>
<dbReference type="AlphaFoldDB" id="A0A1I3VKR3"/>
<dbReference type="EMBL" id="FOSC01000008">
    <property type="protein sequence ID" value="SFJ96004.1"/>
    <property type="molecule type" value="Genomic_DNA"/>
</dbReference>
<gene>
    <name evidence="1" type="ORF">SAMN05216429_10850</name>
</gene>
<dbReference type="Proteomes" id="UP000199445">
    <property type="component" value="Unassembled WGS sequence"/>
</dbReference>
<reference evidence="1 2" key="1">
    <citation type="submission" date="2016-10" db="EMBL/GenBank/DDBJ databases">
        <authorList>
            <person name="de Groot N.N."/>
        </authorList>
    </citation>
    <scope>NUCLEOTIDE SEQUENCE [LARGE SCALE GENOMIC DNA]</scope>
    <source>
        <strain evidence="1 2">IBRC-M 10445</strain>
    </source>
</reference>
<proteinExistence type="predicted"/>
<evidence type="ECO:0000313" key="2">
    <source>
        <dbReference type="Proteomes" id="UP000199445"/>
    </source>
</evidence>